<reference evidence="3 4" key="1">
    <citation type="submission" date="2024-11" db="EMBL/GenBank/DDBJ databases">
        <title>Chromosome-level genome assembly of the freshwater bivalve Anodonta woodiana.</title>
        <authorList>
            <person name="Chen X."/>
        </authorList>
    </citation>
    <scope>NUCLEOTIDE SEQUENCE [LARGE SCALE GENOMIC DNA]</scope>
    <source>
        <strain evidence="3">MN2024</strain>
        <tissue evidence="3">Gills</tissue>
    </source>
</reference>
<dbReference type="PANTHER" id="PTHR26392:SF92">
    <property type="entry name" value="PROTEIN KINASE DOMAIN-CONTAINING PROTEIN"/>
    <property type="match status" value="1"/>
</dbReference>
<dbReference type="InterPro" id="IPR045063">
    <property type="entry name" value="Dynamin_N"/>
</dbReference>
<comment type="similarity">
    <text evidence="1">Belongs to the protein kinase superfamily. TKL Ser/Thr protein kinase family. ROCO subfamily.</text>
</comment>
<dbReference type="PANTHER" id="PTHR26392">
    <property type="entry name" value="MITOGEN-ACTIVATED PROTEIN KINASE KINASE KINASE 7-RELATED"/>
    <property type="match status" value="1"/>
</dbReference>
<dbReference type="EMBL" id="JBJQND010000015">
    <property type="protein sequence ID" value="KAL3853540.1"/>
    <property type="molecule type" value="Genomic_DNA"/>
</dbReference>
<accession>A0ABD3UZ23</accession>
<dbReference type="InterPro" id="IPR011009">
    <property type="entry name" value="Kinase-like_dom_sf"/>
</dbReference>
<protein>
    <recommendedName>
        <fullName evidence="2">Protein kinase domain-containing protein</fullName>
    </recommendedName>
</protein>
<evidence type="ECO:0000313" key="4">
    <source>
        <dbReference type="Proteomes" id="UP001634394"/>
    </source>
</evidence>
<dbReference type="InterPro" id="IPR000719">
    <property type="entry name" value="Prot_kinase_dom"/>
</dbReference>
<gene>
    <name evidence="3" type="ORF">ACJMK2_017075</name>
</gene>
<dbReference type="AlphaFoldDB" id="A0ABD3UZ23"/>
<dbReference type="SUPFAM" id="SSF56112">
    <property type="entry name" value="Protein kinase-like (PK-like)"/>
    <property type="match status" value="1"/>
</dbReference>
<evidence type="ECO:0000313" key="3">
    <source>
        <dbReference type="EMBL" id="KAL3853540.1"/>
    </source>
</evidence>
<dbReference type="Gene3D" id="3.40.50.300">
    <property type="entry name" value="P-loop containing nucleotide triphosphate hydrolases"/>
    <property type="match status" value="1"/>
</dbReference>
<comment type="caution">
    <text evidence="3">The sequence shown here is derived from an EMBL/GenBank/DDBJ whole genome shotgun (WGS) entry which is preliminary data.</text>
</comment>
<name>A0ABD3UZ23_SINWO</name>
<dbReference type="Pfam" id="PF00350">
    <property type="entry name" value="Dynamin_N"/>
    <property type="match status" value="1"/>
</dbReference>
<dbReference type="Gene3D" id="1.10.510.10">
    <property type="entry name" value="Transferase(Phosphotransferase) domain 1"/>
    <property type="match status" value="1"/>
</dbReference>
<dbReference type="InterPro" id="IPR027417">
    <property type="entry name" value="P-loop_NTPase"/>
</dbReference>
<proteinExistence type="inferred from homology"/>
<keyword evidence="4" id="KW-1185">Reference proteome</keyword>
<organism evidence="3 4">
    <name type="scientific">Sinanodonta woodiana</name>
    <name type="common">Chinese pond mussel</name>
    <name type="synonym">Anodonta woodiana</name>
    <dbReference type="NCBI Taxonomy" id="1069815"/>
    <lineage>
        <taxon>Eukaryota</taxon>
        <taxon>Metazoa</taxon>
        <taxon>Spiralia</taxon>
        <taxon>Lophotrochozoa</taxon>
        <taxon>Mollusca</taxon>
        <taxon>Bivalvia</taxon>
        <taxon>Autobranchia</taxon>
        <taxon>Heteroconchia</taxon>
        <taxon>Palaeoheterodonta</taxon>
        <taxon>Unionida</taxon>
        <taxon>Unionoidea</taxon>
        <taxon>Unionidae</taxon>
        <taxon>Unioninae</taxon>
        <taxon>Sinanodonta</taxon>
    </lineage>
</organism>
<dbReference type="Proteomes" id="UP001634394">
    <property type="component" value="Unassembled WGS sequence"/>
</dbReference>
<dbReference type="PROSITE" id="PS50011">
    <property type="entry name" value="PROTEIN_KINASE_DOM"/>
    <property type="match status" value="1"/>
</dbReference>
<evidence type="ECO:0000256" key="1">
    <source>
        <dbReference type="ARBA" id="ARBA00008171"/>
    </source>
</evidence>
<sequence length="1061" mass="122500">MARLPAKLTPDLIRSLEDIESAMELTEQFSIPDDGLMDLDDFKNRLLLHYQKITRGNIRDKIVQSMHEAAIKDRDKRRQLRSLINQMHDVLKGAGLFESDLPQDTPIKTLSRLLKEEGTSDDLAANIERRKELLEEKNANCKIIVAGETNAGKTSCLNLLLQDPILVEKIVSSTSAITTVQNKRRRFAKVIRNNGETTDIDPLDVERLKDVICHKGDGREFHDIREVEVSINSDLLDNTLILADTPGIGENEFLEKYLIDYIEQNEIHGFIYIIKTDNAGGVHEDLLLNLLSIILKQHKAQGRKGWKFDPRATLFVCNRFDAIEPSMRQTVKDHVMKQLGTIWPDLLESQVIFFSKKIAQRDIDVDPDYINSDLQALLEGLRDMYLTVLDKRIKANYKWIDNLLRRSFHHVRTTVRMLDLSERNLQIKIKSIVERLSNFDKKSDEIIRNLEADVEELSATICADLEPYMKSPQLRTRLLSTWTEDELPTGNEKNATWGTVKAKVEKAFYNKLATVLVEWDKEHNVIKRHETEMTQKVRQGLNLLENEIEIIEADIRGTTRLRDNLTDGRFMTQCDAGVDFTSYGFKLEIFTEMPRRLPFAKNYLRRYQETPVRYAQHRSKKLLQRLLQTNSKQQNGLLPFVRWLLDHLYKFLEHLKNTIPRIVSTNQTQCDGYQKHQIKERQYQRDYEQLATSFEAIRRSLQMYGKGHIFVDDFMHDEVRVQHVTDNIITFRPTFKLSDILSGTTTEREKEKSKNPHGLWTIIKAGVLSRDKTEKEITIRVYLPSSGVDNTFHEVAKLRIMSDPHLAEFLGIHQTDTPAPAFVYDGSYWSLRRYLLETMSSKNDGTYNERTKSSVSILEETASGLDYLHNKRMVHMELTQDTITVTSFGQVKLTGACLPRVPTLPIDKVNIMTGDFVYLAPEVLRGDKYTFPADVYSFGILCAEVLTPTFIAFRNEKKMPMYEFMSIDNPSEVFNWSSLSHLPKNLTDFMQKCMNCTIFNRPSAEDLSFFFKQGKKQISKSLTLDTAFPNILSSSGTYGVPSFPTKNTNQLRTLFSLDFQR</sequence>
<dbReference type="Pfam" id="PF07714">
    <property type="entry name" value="PK_Tyr_Ser-Thr"/>
    <property type="match status" value="1"/>
</dbReference>
<dbReference type="InterPro" id="IPR001245">
    <property type="entry name" value="Ser-Thr/Tyr_kinase_cat_dom"/>
</dbReference>
<dbReference type="SUPFAM" id="SSF52540">
    <property type="entry name" value="P-loop containing nucleoside triphosphate hydrolases"/>
    <property type="match status" value="1"/>
</dbReference>
<feature type="domain" description="Protein kinase" evidence="2">
    <location>
        <begin position="734"/>
        <end position="1011"/>
    </location>
</feature>
<evidence type="ECO:0000259" key="2">
    <source>
        <dbReference type="PROSITE" id="PS50011"/>
    </source>
</evidence>